<dbReference type="EMBL" id="QKZK01000004">
    <property type="protein sequence ID" value="PZX19527.1"/>
    <property type="molecule type" value="Genomic_DNA"/>
</dbReference>
<evidence type="ECO:0000256" key="1">
    <source>
        <dbReference type="ARBA" id="ARBA00005188"/>
    </source>
</evidence>
<dbReference type="InterPro" id="IPR014445">
    <property type="entry name" value="Gln-dep_NAD_synthase"/>
</dbReference>
<evidence type="ECO:0000256" key="8">
    <source>
        <dbReference type="PIRNR" id="PIRNR006630"/>
    </source>
</evidence>
<feature type="active site" description="For glutaminase activity" evidence="7">
    <location>
        <position position="117"/>
    </location>
</feature>
<dbReference type="PIRSF" id="PIRSF006630">
    <property type="entry name" value="NADS_GAT"/>
    <property type="match status" value="1"/>
</dbReference>
<evidence type="ECO:0000259" key="10">
    <source>
        <dbReference type="PROSITE" id="PS50263"/>
    </source>
</evidence>
<dbReference type="InterPro" id="IPR003010">
    <property type="entry name" value="C-N_Hydrolase"/>
</dbReference>
<evidence type="ECO:0000256" key="2">
    <source>
        <dbReference type="ARBA" id="ARBA00007145"/>
    </source>
</evidence>
<dbReference type="GO" id="GO:0003952">
    <property type="term" value="F:NAD+ synthase (glutamine-hydrolyzing) activity"/>
    <property type="evidence" value="ECO:0007669"/>
    <property type="project" value="UniProtKB-UniRule"/>
</dbReference>
<dbReference type="NCBIfam" id="TIGR00552">
    <property type="entry name" value="nadE"/>
    <property type="match status" value="1"/>
</dbReference>
<dbReference type="SUPFAM" id="SSF52402">
    <property type="entry name" value="Adenine nucleotide alpha hydrolases-like"/>
    <property type="match status" value="1"/>
</dbReference>
<feature type="binding site" evidence="7">
    <location>
        <position position="123"/>
    </location>
    <ligand>
        <name>L-glutamine</name>
        <dbReference type="ChEBI" id="CHEBI:58359"/>
    </ligand>
</feature>
<evidence type="ECO:0000313" key="11">
    <source>
        <dbReference type="EMBL" id="PZX19527.1"/>
    </source>
</evidence>
<feature type="active site" description="Nucleophile; for glutaminase activity" evidence="7">
    <location>
        <position position="169"/>
    </location>
</feature>
<dbReference type="GO" id="GO:0009435">
    <property type="term" value="P:NAD+ biosynthetic process"/>
    <property type="evidence" value="ECO:0007669"/>
    <property type="project" value="UniProtKB-UniRule"/>
</dbReference>
<dbReference type="InterPro" id="IPR014729">
    <property type="entry name" value="Rossmann-like_a/b/a_fold"/>
</dbReference>
<dbReference type="AlphaFoldDB" id="A0A2W7NN35"/>
<keyword evidence="5 7" id="KW-0067">ATP-binding</keyword>
<keyword evidence="3 7" id="KW-0436">Ligase</keyword>
<evidence type="ECO:0000313" key="12">
    <source>
        <dbReference type="Proteomes" id="UP000249239"/>
    </source>
</evidence>
<feature type="binding site" evidence="7">
    <location>
        <position position="440"/>
    </location>
    <ligand>
        <name>deamido-NAD(+)</name>
        <dbReference type="ChEBI" id="CHEBI:58437"/>
        <note>ligand shared between two neighboring subunits</note>
    </ligand>
</feature>
<dbReference type="Gene3D" id="3.40.50.620">
    <property type="entry name" value="HUPs"/>
    <property type="match status" value="1"/>
</dbReference>
<keyword evidence="12" id="KW-1185">Reference proteome</keyword>
<dbReference type="Pfam" id="PF02540">
    <property type="entry name" value="NAD_synthase"/>
    <property type="match status" value="1"/>
</dbReference>
<comment type="similarity">
    <text evidence="9">Belongs to the NAD synthetase family.</text>
</comment>
<evidence type="ECO:0000256" key="7">
    <source>
        <dbReference type="HAMAP-Rule" id="MF_02090"/>
    </source>
</evidence>
<dbReference type="SUPFAM" id="SSF56317">
    <property type="entry name" value="Carbon-nitrogen hydrolase"/>
    <property type="match status" value="1"/>
</dbReference>
<sequence length="620" mass="69605">MKIAVAQIDVVAGRPDLNVKKIIHEIEKARQAGDQVIVFPEMAVPGYLLGDEWENGAFVADCQAYNLDICAATTGIVAIWGNIALDDTRRSEDGRIRKYNAAFVAQNGRMVSTPVIKTLMPKYREFDDERHFYASRKLAQDAEKPANDFINPVEVTINEKVLRLGIILCEDMWSDDYTINPIEILLAKDADIIINLSCSPWTWRKNLKRHSVVKDRIRHHPVHLIYANNVGIQNNGKNIFLFDGNSTVYHPDGTIMKVADDYTEQTIRVDIMNDKHATVNAPTVSDQKDIEELYNGLVYGIRKFMAPFPSRKVAIGLSGGIDSALSVSLLTAALGAENIYAINMPSRFNSQTTRNAALQLAQNLGIHYTSIPIQHAVDHTIEQIDGAVFTRMNGSDAREHVSLSPLNKENIQARDRGSRILAGVASALGAVFVNNGNKTETALGYATLYGDVNGALAPIADLYKTEVYALGRYINREREIIPQTIFDIPASAELSADQNVDEGKGDPILYPYHDKLVRAFVEFRLDPEDILRYYHNGTLAQVIRCDQAIIDLYFKNATAFINDLEHKWRLYKINIFKRIQAPPIIAVSKRAFGFDLRESQNGFHFTRKYLKLKDELLKPV</sequence>
<dbReference type="Pfam" id="PF00795">
    <property type="entry name" value="CN_hydrolase"/>
    <property type="match status" value="1"/>
</dbReference>
<evidence type="ECO:0000256" key="3">
    <source>
        <dbReference type="ARBA" id="ARBA00022598"/>
    </source>
</evidence>
<feature type="binding site" evidence="7">
    <location>
        <position position="199"/>
    </location>
    <ligand>
        <name>L-glutamine</name>
        <dbReference type="ChEBI" id="CHEBI:58359"/>
    </ligand>
</feature>
<dbReference type="CDD" id="cd07570">
    <property type="entry name" value="GAT_Gln-NAD-synth"/>
    <property type="match status" value="1"/>
</dbReference>
<gene>
    <name evidence="7" type="primary">nadE</name>
    <name evidence="11" type="ORF">LX69_00796</name>
</gene>
<comment type="caution">
    <text evidence="11">The sequence shown here is derived from an EMBL/GenBank/DDBJ whole genome shotgun (WGS) entry which is preliminary data.</text>
</comment>
<dbReference type="Proteomes" id="UP000249239">
    <property type="component" value="Unassembled WGS sequence"/>
</dbReference>
<dbReference type="GO" id="GO:0004359">
    <property type="term" value="F:glutaminase activity"/>
    <property type="evidence" value="ECO:0007669"/>
    <property type="project" value="InterPro"/>
</dbReference>
<dbReference type="InterPro" id="IPR022310">
    <property type="entry name" value="NAD/GMP_synthase"/>
</dbReference>
<dbReference type="GO" id="GO:0005524">
    <property type="term" value="F:ATP binding"/>
    <property type="evidence" value="ECO:0007669"/>
    <property type="project" value="UniProtKB-UniRule"/>
</dbReference>
<organism evidence="11 12">
    <name type="scientific">Breznakibacter xylanolyticus</name>
    <dbReference type="NCBI Taxonomy" id="990"/>
    <lineage>
        <taxon>Bacteria</taxon>
        <taxon>Pseudomonadati</taxon>
        <taxon>Bacteroidota</taxon>
        <taxon>Bacteroidia</taxon>
        <taxon>Marinilabiliales</taxon>
        <taxon>Marinilabiliaceae</taxon>
        <taxon>Breznakibacter</taxon>
    </lineage>
</organism>
<feature type="binding site" evidence="7">
    <location>
        <position position="205"/>
    </location>
    <ligand>
        <name>L-glutamine</name>
        <dbReference type="ChEBI" id="CHEBI:58359"/>
    </ligand>
</feature>
<evidence type="ECO:0000256" key="9">
    <source>
        <dbReference type="RuleBase" id="RU003811"/>
    </source>
</evidence>
<dbReference type="PANTHER" id="PTHR23090:SF9">
    <property type="entry name" value="GLUTAMINE-DEPENDENT NAD(+) SYNTHETASE"/>
    <property type="match status" value="1"/>
</dbReference>
<dbReference type="PANTHER" id="PTHR23090">
    <property type="entry name" value="NH 3 /GLUTAMINE-DEPENDENT NAD + SYNTHETASE"/>
    <property type="match status" value="1"/>
</dbReference>
<evidence type="ECO:0000256" key="4">
    <source>
        <dbReference type="ARBA" id="ARBA00022741"/>
    </source>
</evidence>
<evidence type="ECO:0000256" key="6">
    <source>
        <dbReference type="ARBA" id="ARBA00023027"/>
    </source>
</evidence>
<keyword evidence="6 7" id="KW-0520">NAD</keyword>
<feature type="binding site" evidence="7">
    <location>
        <position position="577"/>
    </location>
    <ligand>
        <name>deamido-NAD(+)</name>
        <dbReference type="ChEBI" id="CHEBI:58437"/>
        <note>ligand shared between two neighboring subunits</note>
    </ligand>
</feature>
<evidence type="ECO:0000256" key="5">
    <source>
        <dbReference type="ARBA" id="ARBA00022840"/>
    </source>
</evidence>
<name>A0A2W7NN35_9BACT</name>
<dbReference type="UniPathway" id="UPA00253">
    <property type="reaction ID" value="UER00334"/>
</dbReference>
<dbReference type="Gene3D" id="3.60.110.10">
    <property type="entry name" value="Carbon-nitrogen hydrolase"/>
    <property type="match status" value="1"/>
</dbReference>
<comment type="catalytic activity">
    <reaction evidence="7 8">
        <text>deamido-NAD(+) + L-glutamine + ATP + H2O = L-glutamate + AMP + diphosphate + NAD(+) + H(+)</text>
        <dbReference type="Rhea" id="RHEA:24384"/>
        <dbReference type="ChEBI" id="CHEBI:15377"/>
        <dbReference type="ChEBI" id="CHEBI:15378"/>
        <dbReference type="ChEBI" id="CHEBI:29985"/>
        <dbReference type="ChEBI" id="CHEBI:30616"/>
        <dbReference type="ChEBI" id="CHEBI:33019"/>
        <dbReference type="ChEBI" id="CHEBI:57540"/>
        <dbReference type="ChEBI" id="CHEBI:58359"/>
        <dbReference type="ChEBI" id="CHEBI:58437"/>
        <dbReference type="ChEBI" id="CHEBI:456215"/>
        <dbReference type="EC" id="6.3.5.1"/>
    </reaction>
</comment>
<feature type="domain" description="CN hydrolase" evidence="10">
    <location>
        <begin position="1"/>
        <end position="273"/>
    </location>
</feature>
<dbReference type="InterPro" id="IPR036526">
    <property type="entry name" value="C-N_Hydrolase_sf"/>
</dbReference>
<dbReference type="InterPro" id="IPR003694">
    <property type="entry name" value="NAD_synthase"/>
</dbReference>
<feature type="binding site" evidence="7">
    <location>
        <position position="410"/>
    </location>
    <ligand>
        <name>deamido-NAD(+)</name>
        <dbReference type="ChEBI" id="CHEBI:58437"/>
        <note>ligand shared between two neighboring subunits</note>
    </ligand>
</feature>
<feature type="binding site" evidence="7">
    <location>
        <begin position="316"/>
        <end position="323"/>
    </location>
    <ligand>
        <name>ATP</name>
        <dbReference type="ChEBI" id="CHEBI:30616"/>
    </ligand>
</feature>
<dbReference type="PROSITE" id="PS50263">
    <property type="entry name" value="CN_HYDROLASE"/>
    <property type="match status" value="1"/>
</dbReference>
<dbReference type="OrthoDB" id="9803818at2"/>
<accession>A0A2W7NN35</accession>
<comment type="similarity">
    <text evidence="2 7 8">In the C-terminal section; belongs to the NAD synthetase family.</text>
</comment>
<feature type="active site" description="Proton acceptor; for glutaminase activity" evidence="7">
    <location>
        <position position="41"/>
    </location>
</feature>
<dbReference type="CDD" id="cd00553">
    <property type="entry name" value="NAD_synthase"/>
    <property type="match status" value="1"/>
</dbReference>
<protein>
    <recommendedName>
        <fullName evidence="7 8">Glutamine-dependent NAD(+) synthetase</fullName>
        <ecNumber evidence="7 8">6.3.5.1</ecNumber>
    </recommendedName>
    <alternativeName>
        <fullName evidence="7 8">NAD(+) synthase [glutamine-hydrolyzing]</fullName>
    </alternativeName>
</protein>
<dbReference type="GO" id="GO:0005737">
    <property type="term" value="C:cytoplasm"/>
    <property type="evidence" value="ECO:0007669"/>
    <property type="project" value="InterPro"/>
</dbReference>
<reference evidence="11 12" key="1">
    <citation type="submission" date="2018-06" db="EMBL/GenBank/DDBJ databases">
        <title>Genomic Encyclopedia of Archaeal and Bacterial Type Strains, Phase II (KMG-II): from individual species to whole genera.</title>
        <authorList>
            <person name="Goeker M."/>
        </authorList>
    </citation>
    <scope>NUCLEOTIDE SEQUENCE [LARGE SCALE GENOMIC DNA]</scope>
    <source>
        <strain evidence="11 12">DSM 6779</strain>
    </source>
</reference>
<comment type="function">
    <text evidence="7">Catalyzes the ATP-dependent amidation of deamido-NAD to form NAD. Uses L-glutamine as a nitrogen source.</text>
</comment>
<dbReference type="RefSeq" id="WP_111444505.1">
    <property type="nucleotide sequence ID" value="NZ_QKZK01000004.1"/>
</dbReference>
<keyword evidence="4 7" id="KW-0547">Nucleotide-binding</keyword>
<comment type="pathway">
    <text evidence="1 7 8">Cofactor biosynthesis; NAD(+) biosynthesis; NAD(+) from deamido-NAD(+) (L-Gln route): step 1/1.</text>
</comment>
<dbReference type="HAMAP" id="MF_02090">
    <property type="entry name" value="NadE_glutamine_dep"/>
    <property type="match status" value="1"/>
</dbReference>
<dbReference type="EC" id="6.3.5.1" evidence="7 8"/>
<dbReference type="GO" id="GO:0008795">
    <property type="term" value="F:NAD+ synthase activity"/>
    <property type="evidence" value="ECO:0007669"/>
    <property type="project" value="UniProtKB-UniRule"/>
</dbReference>
<proteinExistence type="inferred from homology"/>
<comment type="caution">
    <text evidence="7">Lacks conserved residue(s) required for the propagation of feature annotation.</text>
</comment>